<dbReference type="GO" id="GO:0004222">
    <property type="term" value="F:metalloendopeptidase activity"/>
    <property type="evidence" value="ECO:0007669"/>
    <property type="project" value="InterPro"/>
</dbReference>
<dbReference type="InterPro" id="IPR008915">
    <property type="entry name" value="Peptidase_M50"/>
</dbReference>
<evidence type="ECO:0000256" key="11">
    <source>
        <dbReference type="SAM" id="Phobius"/>
    </source>
</evidence>
<keyword evidence="7" id="KW-0862">Zinc</keyword>
<comment type="caution">
    <text evidence="14">The sequence shown here is derived from an EMBL/GenBank/DDBJ whole genome shotgun (WGS) entry which is preliminary data.</text>
</comment>
<evidence type="ECO:0000256" key="1">
    <source>
        <dbReference type="ARBA" id="ARBA00001947"/>
    </source>
</evidence>
<evidence type="ECO:0000259" key="12">
    <source>
        <dbReference type="Pfam" id="PF02163"/>
    </source>
</evidence>
<keyword evidence="10 11" id="KW-0472">Membrane</keyword>
<reference evidence="14" key="1">
    <citation type="journal article" date="2012" name="Science">
        <title>Fermentation, hydrogen, and sulfur metabolism in multiple uncultivated bacterial phyla.</title>
        <authorList>
            <person name="Wrighton K.C."/>
            <person name="Thomas B.C."/>
            <person name="Sharon I."/>
            <person name="Miller C.S."/>
            <person name="Castelle C.J."/>
            <person name="VerBerkmoes N.C."/>
            <person name="Wilkins M.J."/>
            <person name="Hettich R.L."/>
            <person name="Lipton M.S."/>
            <person name="Williams K.H."/>
            <person name="Long P.E."/>
            <person name="Banfield J.F."/>
        </authorList>
    </citation>
    <scope>NUCLEOTIDE SEQUENCE [LARGE SCALE GENOMIC DNA]</scope>
</reference>
<comment type="subcellular location">
    <subcellularLocation>
        <location evidence="2">Membrane</location>
        <topology evidence="2">Multi-pass membrane protein</topology>
    </subcellularLocation>
</comment>
<evidence type="ECO:0000256" key="3">
    <source>
        <dbReference type="ARBA" id="ARBA00007931"/>
    </source>
</evidence>
<evidence type="ECO:0000256" key="7">
    <source>
        <dbReference type="ARBA" id="ARBA00022833"/>
    </source>
</evidence>
<dbReference type="GO" id="GO:0006508">
    <property type="term" value="P:proteolysis"/>
    <property type="evidence" value="ECO:0007669"/>
    <property type="project" value="UniProtKB-KW"/>
</dbReference>
<dbReference type="InterPro" id="IPR004387">
    <property type="entry name" value="Pept_M50_Zn"/>
</dbReference>
<dbReference type="Pfam" id="PF02163">
    <property type="entry name" value="Peptidase_M50"/>
    <property type="match status" value="1"/>
</dbReference>
<feature type="non-terminal residue" evidence="14">
    <location>
        <position position="240"/>
    </location>
</feature>
<dbReference type="PANTHER" id="PTHR42837">
    <property type="entry name" value="REGULATOR OF SIGMA-E PROTEASE RSEP"/>
    <property type="match status" value="1"/>
</dbReference>
<organism evidence="14">
    <name type="scientific">uncultured bacterium</name>
    <name type="common">gcode 4</name>
    <dbReference type="NCBI Taxonomy" id="1234023"/>
    <lineage>
        <taxon>Bacteria</taxon>
        <taxon>environmental samples</taxon>
    </lineage>
</organism>
<dbReference type="PANTHER" id="PTHR42837:SF2">
    <property type="entry name" value="MEMBRANE METALLOPROTEASE ARASP2, CHLOROPLASTIC-RELATED"/>
    <property type="match status" value="1"/>
</dbReference>
<evidence type="ECO:0000256" key="8">
    <source>
        <dbReference type="ARBA" id="ARBA00022989"/>
    </source>
</evidence>
<dbReference type="GO" id="GO:0016020">
    <property type="term" value="C:membrane"/>
    <property type="evidence" value="ECO:0007669"/>
    <property type="project" value="UniProtKB-SubCell"/>
</dbReference>
<keyword evidence="8 11" id="KW-1133">Transmembrane helix</keyword>
<evidence type="ECO:0000256" key="6">
    <source>
        <dbReference type="ARBA" id="ARBA00022801"/>
    </source>
</evidence>
<dbReference type="InterPro" id="IPR041489">
    <property type="entry name" value="PDZ_6"/>
</dbReference>
<dbReference type="SUPFAM" id="SSF50156">
    <property type="entry name" value="PDZ domain-like"/>
    <property type="match status" value="1"/>
</dbReference>
<evidence type="ECO:0000256" key="9">
    <source>
        <dbReference type="ARBA" id="ARBA00023049"/>
    </source>
</evidence>
<feature type="domain" description="PDZ" evidence="13">
    <location>
        <begin position="159"/>
        <end position="200"/>
    </location>
</feature>
<evidence type="ECO:0000256" key="10">
    <source>
        <dbReference type="ARBA" id="ARBA00023136"/>
    </source>
</evidence>
<evidence type="ECO:0000259" key="13">
    <source>
        <dbReference type="Pfam" id="PF17820"/>
    </source>
</evidence>
<keyword evidence="6" id="KW-0378">Hydrolase</keyword>
<evidence type="ECO:0000256" key="2">
    <source>
        <dbReference type="ARBA" id="ARBA00004141"/>
    </source>
</evidence>
<dbReference type="Gene3D" id="2.30.42.10">
    <property type="match status" value="1"/>
</dbReference>
<evidence type="ECO:0000313" key="14">
    <source>
        <dbReference type="EMBL" id="EKD44795.1"/>
    </source>
</evidence>
<protein>
    <submittedName>
        <fullName evidence="14">Peptidase M50</fullName>
    </submittedName>
</protein>
<feature type="transmembrane region" description="Helical" evidence="11">
    <location>
        <begin position="99"/>
        <end position="123"/>
    </location>
</feature>
<comment type="similarity">
    <text evidence="3">Belongs to the peptidase M50B family.</text>
</comment>
<dbReference type="EMBL" id="AMFJ01028735">
    <property type="protein sequence ID" value="EKD44795.1"/>
    <property type="molecule type" value="Genomic_DNA"/>
</dbReference>
<gene>
    <name evidence="14" type="ORF">ACD_71C00004G0004</name>
</gene>
<dbReference type="Pfam" id="PF17820">
    <property type="entry name" value="PDZ_6"/>
    <property type="match status" value="1"/>
</dbReference>
<dbReference type="AlphaFoldDB" id="K1YPB8"/>
<proteinExistence type="inferred from homology"/>
<accession>K1YPB8</accession>
<evidence type="ECO:0000256" key="5">
    <source>
        <dbReference type="ARBA" id="ARBA00022692"/>
    </source>
</evidence>
<sequence length="240" mass="26370">MTILLGIILALLIFSVIVFFHELGHFSMAKRFGVKVDEFGIGIPPRAKQVWKDSSGTVYSLNWLPIGGFVKMKGEEMNETGAHDKDFLAHKNFLEQSTVILAGVIMNFFLAFLIFSVLFMVGVEPLGINTKFQTSTETKLIPSFDEAVRIGLVKTDGIILSPLTGSIAEKSGLLDGDILLSIDGKTILSPEDMIMKVKQSTTVMNFTVQWSGGIRTLLITPEDGKIGSYVGHNVTEIRKD</sequence>
<keyword evidence="5 11" id="KW-0812">Transmembrane</keyword>
<evidence type="ECO:0000256" key="4">
    <source>
        <dbReference type="ARBA" id="ARBA00022670"/>
    </source>
</evidence>
<dbReference type="InterPro" id="IPR036034">
    <property type="entry name" value="PDZ_sf"/>
</dbReference>
<feature type="domain" description="Peptidase M50" evidence="12">
    <location>
        <begin position="10"/>
        <end position="144"/>
    </location>
</feature>
<keyword evidence="4" id="KW-0645">Protease</keyword>
<name>K1YPB8_9BACT</name>
<keyword evidence="9" id="KW-0482">Metalloprotease</keyword>
<comment type="cofactor">
    <cofactor evidence="1">
        <name>Zn(2+)</name>
        <dbReference type="ChEBI" id="CHEBI:29105"/>
    </cofactor>
</comment>
<dbReference type="CDD" id="cd06163">
    <property type="entry name" value="S2P-M50_PDZ_RseP-like"/>
    <property type="match status" value="1"/>
</dbReference>